<accession>A5F9P6</accession>
<evidence type="ECO:0000313" key="1">
    <source>
        <dbReference type="EMBL" id="ABQ23619.1"/>
    </source>
</evidence>
<sequence>MESYINIGFKGEGVSLEAENIETKHLHKSIYVLAQFVRDCGMSSNVAINLILMGYNNTCGSPEVRQVGHEENDGK</sequence>
<protein>
    <submittedName>
        <fullName evidence="1">Uncharacterized protein</fullName>
    </submittedName>
</protein>
<name>A5F9P6_CLOK5</name>
<proteinExistence type="predicted"/>
<dbReference type="Proteomes" id="UP000002411">
    <property type="component" value="Plasmid pCKL555A"/>
</dbReference>
<dbReference type="KEGG" id="ckl:CKL_4020"/>
<geneLocation type="plasmid" evidence="1 2">
    <name>pCKL555A</name>
</geneLocation>
<dbReference type="RefSeq" id="WP_011930366.1">
    <property type="nucleotide sequence ID" value="NC_009466.1"/>
</dbReference>
<keyword evidence="2" id="KW-1185">Reference proteome</keyword>
<dbReference type="EMBL" id="CP000674">
    <property type="protein sequence ID" value="ABQ23619.1"/>
    <property type="molecule type" value="Genomic_DNA"/>
</dbReference>
<dbReference type="HOGENOM" id="CLU_2664613_0_0_9"/>
<keyword evidence="1" id="KW-0614">Plasmid</keyword>
<evidence type="ECO:0000313" key="2">
    <source>
        <dbReference type="Proteomes" id="UP000002411"/>
    </source>
</evidence>
<dbReference type="AlphaFoldDB" id="A5F9P6"/>
<gene>
    <name evidence="1" type="ordered locus">CKL_4020</name>
</gene>
<organism evidence="1 2">
    <name type="scientific">Clostridium kluyveri (strain ATCC 8527 / DSM 555 / NBRC 12016 / NCIMB 10680 / K1)</name>
    <dbReference type="NCBI Taxonomy" id="431943"/>
    <lineage>
        <taxon>Bacteria</taxon>
        <taxon>Bacillati</taxon>
        <taxon>Bacillota</taxon>
        <taxon>Clostridia</taxon>
        <taxon>Eubacteriales</taxon>
        <taxon>Clostridiaceae</taxon>
        <taxon>Clostridium</taxon>
    </lineage>
</organism>
<reference evidence="1 2" key="1">
    <citation type="journal article" date="2008" name="Proc. Natl. Acad. Sci. U.S.A.">
        <title>The genome of Clostridium kluyveri, a strict anaerobe with unique metabolic features.</title>
        <authorList>
            <person name="Seedorf H."/>
            <person name="Fricke W.F."/>
            <person name="Veith B."/>
            <person name="Brueggemann H."/>
            <person name="Liesegang H."/>
            <person name="Strittmatter A."/>
            <person name="Miethke M."/>
            <person name="Buckel W."/>
            <person name="Hinderberger J."/>
            <person name="Li F."/>
            <person name="Hagemeier C."/>
            <person name="Thauer R.K."/>
            <person name="Gottschalk G."/>
        </authorList>
    </citation>
    <scope>NUCLEOTIDE SEQUENCE [LARGE SCALE GENOMIC DNA]</scope>
    <source>
        <strain evidence="2">ATCC 8527 / DSM 555 / NCIMB 10680</strain>
        <plasmid evidence="1 2">pCKL555A</plasmid>
    </source>
</reference>